<dbReference type="Proteomes" id="UP001201262">
    <property type="component" value="Unassembled WGS sequence"/>
</dbReference>
<proteinExistence type="predicted"/>
<dbReference type="GeneID" id="70239622"/>
<dbReference type="EMBL" id="JAJTJA010000004">
    <property type="protein sequence ID" value="KAH8700385.1"/>
    <property type="molecule type" value="Genomic_DNA"/>
</dbReference>
<reference evidence="1" key="1">
    <citation type="submission" date="2021-12" db="EMBL/GenBank/DDBJ databases">
        <title>Convergent genome expansion in fungi linked to evolution of root-endophyte symbiosis.</title>
        <authorList>
            <consortium name="DOE Joint Genome Institute"/>
            <person name="Ke Y.-H."/>
            <person name="Bonito G."/>
            <person name="Liao H.-L."/>
            <person name="Looney B."/>
            <person name="Rojas-Flechas A."/>
            <person name="Nash J."/>
            <person name="Hameed K."/>
            <person name="Schadt C."/>
            <person name="Martin F."/>
            <person name="Crous P.W."/>
            <person name="Miettinen O."/>
            <person name="Magnuson J.K."/>
            <person name="Labbe J."/>
            <person name="Jacobson D."/>
            <person name="Doktycz M.J."/>
            <person name="Veneault-Fourrey C."/>
            <person name="Kuo A."/>
            <person name="Mondo S."/>
            <person name="Calhoun S."/>
            <person name="Riley R."/>
            <person name="Ohm R."/>
            <person name="LaButti K."/>
            <person name="Andreopoulos B."/>
            <person name="Pangilinan J."/>
            <person name="Nolan M."/>
            <person name="Tritt A."/>
            <person name="Clum A."/>
            <person name="Lipzen A."/>
            <person name="Daum C."/>
            <person name="Barry K."/>
            <person name="Grigoriev I.V."/>
            <person name="Vilgalys R."/>
        </authorList>
    </citation>
    <scope>NUCLEOTIDE SEQUENCE</scope>
    <source>
        <strain evidence="1">PMI_201</strain>
    </source>
</reference>
<evidence type="ECO:0000313" key="2">
    <source>
        <dbReference type="Proteomes" id="UP001201262"/>
    </source>
</evidence>
<dbReference type="AlphaFoldDB" id="A0AAD4PXT4"/>
<gene>
    <name evidence="1" type="ORF">BGW36DRAFT_128403</name>
</gene>
<evidence type="ECO:0000313" key="1">
    <source>
        <dbReference type="EMBL" id="KAH8700385.1"/>
    </source>
</evidence>
<protein>
    <submittedName>
        <fullName evidence="1">Uncharacterized protein</fullName>
    </submittedName>
</protein>
<dbReference type="RefSeq" id="XP_046074091.1">
    <property type="nucleotide sequence ID" value="XM_046209335.1"/>
</dbReference>
<sequence length="172" mass="19543">MSSGEPVATESILKQYGITIIEDVYSPAKTKHILDGEKIVEIPDSVQYVRETLLDIDVTIPNTFKSFFDEELQILRTNNGDTLEIQDVVPPWSAYISLLENPVSTKKIDIEAAEQSVERIAQVARKARRLVAESASQEKWNSFLKTHIFQSFGDSNSVNSKHSELFDSWYLY</sequence>
<keyword evidence="2" id="KW-1185">Reference proteome</keyword>
<comment type="caution">
    <text evidence="1">The sequence shown here is derived from an EMBL/GenBank/DDBJ whole genome shotgun (WGS) entry which is preliminary data.</text>
</comment>
<organism evidence="1 2">
    <name type="scientific">Talaromyces proteolyticus</name>
    <dbReference type="NCBI Taxonomy" id="1131652"/>
    <lineage>
        <taxon>Eukaryota</taxon>
        <taxon>Fungi</taxon>
        <taxon>Dikarya</taxon>
        <taxon>Ascomycota</taxon>
        <taxon>Pezizomycotina</taxon>
        <taxon>Eurotiomycetes</taxon>
        <taxon>Eurotiomycetidae</taxon>
        <taxon>Eurotiales</taxon>
        <taxon>Trichocomaceae</taxon>
        <taxon>Talaromyces</taxon>
        <taxon>Talaromyces sect. Bacilispori</taxon>
    </lineage>
</organism>
<accession>A0AAD4PXT4</accession>
<name>A0AAD4PXT4_9EURO</name>